<feature type="region of interest" description="Disordered" evidence="1">
    <location>
        <begin position="45"/>
        <end position="71"/>
    </location>
</feature>
<evidence type="ECO:0000313" key="3">
    <source>
        <dbReference type="Proteomes" id="UP000054166"/>
    </source>
</evidence>
<accession>A0A0C3BT40</accession>
<dbReference type="AlphaFoldDB" id="A0A0C3BT40"/>
<proteinExistence type="predicted"/>
<dbReference type="EMBL" id="KN832974">
    <property type="protein sequence ID" value="KIM89693.1"/>
    <property type="molecule type" value="Genomic_DNA"/>
</dbReference>
<gene>
    <name evidence="2" type="ORF">PILCRDRAFT_812501</name>
</gene>
<organism evidence="2 3">
    <name type="scientific">Piloderma croceum (strain F 1598)</name>
    <dbReference type="NCBI Taxonomy" id="765440"/>
    <lineage>
        <taxon>Eukaryota</taxon>
        <taxon>Fungi</taxon>
        <taxon>Dikarya</taxon>
        <taxon>Basidiomycota</taxon>
        <taxon>Agaricomycotina</taxon>
        <taxon>Agaricomycetes</taxon>
        <taxon>Agaricomycetidae</taxon>
        <taxon>Atheliales</taxon>
        <taxon>Atheliaceae</taxon>
        <taxon>Piloderma</taxon>
    </lineage>
</organism>
<feature type="compositionally biased region" description="Basic residues" evidence="1">
    <location>
        <begin position="51"/>
        <end position="69"/>
    </location>
</feature>
<sequence>EAMNVLSSAPLAEAFSGTRKDRSIYAPVSQLLRLAPPFRYRLHHQEPQGVRLRRKQKRKAKNRNGKRLTTKPLEMIMI</sequence>
<dbReference type="InParanoid" id="A0A0C3BT40"/>
<evidence type="ECO:0000313" key="2">
    <source>
        <dbReference type="EMBL" id="KIM89693.1"/>
    </source>
</evidence>
<evidence type="ECO:0000256" key="1">
    <source>
        <dbReference type="SAM" id="MobiDB-lite"/>
    </source>
</evidence>
<reference evidence="2 3" key="1">
    <citation type="submission" date="2014-04" db="EMBL/GenBank/DDBJ databases">
        <authorList>
            <consortium name="DOE Joint Genome Institute"/>
            <person name="Kuo A."/>
            <person name="Tarkka M."/>
            <person name="Buscot F."/>
            <person name="Kohler A."/>
            <person name="Nagy L.G."/>
            <person name="Floudas D."/>
            <person name="Copeland A."/>
            <person name="Barry K.W."/>
            <person name="Cichocki N."/>
            <person name="Veneault-Fourrey C."/>
            <person name="LaButti K."/>
            <person name="Lindquist E.A."/>
            <person name="Lipzen A."/>
            <person name="Lundell T."/>
            <person name="Morin E."/>
            <person name="Murat C."/>
            <person name="Sun H."/>
            <person name="Tunlid A."/>
            <person name="Henrissat B."/>
            <person name="Grigoriev I.V."/>
            <person name="Hibbett D.S."/>
            <person name="Martin F."/>
            <person name="Nordberg H.P."/>
            <person name="Cantor M.N."/>
            <person name="Hua S.X."/>
        </authorList>
    </citation>
    <scope>NUCLEOTIDE SEQUENCE [LARGE SCALE GENOMIC DNA]</scope>
    <source>
        <strain evidence="2 3">F 1598</strain>
    </source>
</reference>
<protein>
    <submittedName>
        <fullName evidence="2">Uncharacterized protein</fullName>
    </submittedName>
</protein>
<dbReference type="HOGENOM" id="CLU_2628636_0_0_1"/>
<name>A0A0C3BT40_PILCF</name>
<keyword evidence="3" id="KW-1185">Reference proteome</keyword>
<feature type="non-terminal residue" evidence="2">
    <location>
        <position position="1"/>
    </location>
</feature>
<reference evidence="3" key="2">
    <citation type="submission" date="2015-01" db="EMBL/GenBank/DDBJ databases">
        <title>Evolutionary Origins and Diversification of the Mycorrhizal Mutualists.</title>
        <authorList>
            <consortium name="DOE Joint Genome Institute"/>
            <consortium name="Mycorrhizal Genomics Consortium"/>
            <person name="Kohler A."/>
            <person name="Kuo A."/>
            <person name="Nagy L.G."/>
            <person name="Floudas D."/>
            <person name="Copeland A."/>
            <person name="Barry K.W."/>
            <person name="Cichocki N."/>
            <person name="Veneault-Fourrey C."/>
            <person name="LaButti K."/>
            <person name="Lindquist E.A."/>
            <person name="Lipzen A."/>
            <person name="Lundell T."/>
            <person name="Morin E."/>
            <person name="Murat C."/>
            <person name="Riley R."/>
            <person name="Ohm R."/>
            <person name="Sun H."/>
            <person name="Tunlid A."/>
            <person name="Henrissat B."/>
            <person name="Grigoriev I.V."/>
            <person name="Hibbett D.S."/>
            <person name="Martin F."/>
        </authorList>
    </citation>
    <scope>NUCLEOTIDE SEQUENCE [LARGE SCALE GENOMIC DNA]</scope>
    <source>
        <strain evidence="3">F 1598</strain>
    </source>
</reference>
<dbReference type="Proteomes" id="UP000054166">
    <property type="component" value="Unassembled WGS sequence"/>
</dbReference>